<dbReference type="Gene3D" id="1.25.40.410">
    <property type="match status" value="1"/>
</dbReference>
<evidence type="ECO:0000313" key="5">
    <source>
        <dbReference type="Proteomes" id="UP000222542"/>
    </source>
</evidence>
<dbReference type="PROSITE" id="PS51651">
    <property type="entry name" value="DOCKER"/>
    <property type="match status" value="1"/>
</dbReference>
<dbReference type="InterPro" id="IPR043161">
    <property type="entry name" value="DOCK_C_lobe_A"/>
</dbReference>
<dbReference type="GO" id="GO:0007264">
    <property type="term" value="P:small GTPase-mediated signal transduction"/>
    <property type="evidence" value="ECO:0007669"/>
    <property type="project" value="InterPro"/>
</dbReference>
<name>A0A2G3A165_CAPAN</name>
<dbReference type="EMBL" id="AYRZ02000003">
    <property type="protein sequence ID" value="PHT87979.1"/>
    <property type="molecule type" value="Genomic_DNA"/>
</dbReference>
<evidence type="ECO:0000256" key="2">
    <source>
        <dbReference type="PROSITE-ProRule" id="PRU00984"/>
    </source>
</evidence>
<comment type="caution">
    <text evidence="4">The sequence shown here is derived from an EMBL/GenBank/DDBJ whole genome shotgun (WGS) entry which is preliminary data.</text>
</comment>
<dbReference type="InterPro" id="IPR026791">
    <property type="entry name" value="DOCK"/>
</dbReference>
<proteinExistence type="inferred from homology"/>
<keyword evidence="1" id="KW-0344">Guanine-nucleotide releasing factor</keyword>
<evidence type="ECO:0000313" key="4">
    <source>
        <dbReference type="EMBL" id="PHT87979.1"/>
    </source>
</evidence>
<feature type="domain" description="DOCKER" evidence="3">
    <location>
        <begin position="100"/>
        <end position="147"/>
    </location>
</feature>
<reference evidence="4 5" key="1">
    <citation type="journal article" date="2014" name="Nat. Genet.">
        <title>Genome sequence of the hot pepper provides insights into the evolution of pungency in Capsicum species.</title>
        <authorList>
            <person name="Kim S."/>
            <person name="Park M."/>
            <person name="Yeom S.I."/>
            <person name="Kim Y.M."/>
            <person name="Lee J.M."/>
            <person name="Lee H.A."/>
            <person name="Seo E."/>
            <person name="Choi J."/>
            <person name="Cheong K."/>
            <person name="Kim K.T."/>
            <person name="Jung K."/>
            <person name="Lee G.W."/>
            <person name="Oh S.K."/>
            <person name="Bae C."/>
            <person name="Kim S.B."/>
            <person name="Lee H.Y."/>
            <person name="Kim S.Y."/>
            <person name="Kim M.S."/>
            <person name="Kang B.C."/>
            <person name="Jo Y.D."/>
            <person name="Yang H.B."/>
            <person name="Jeong H.J."/>
            <person name="Kang W.H."/>
            <person name="Kwon J.K."/>
            <person name="Shin C."/>
            <person name="Lim J.Y."/>
            <person name="Park J.H."/>
            <person name="Huh J.H."/>
            <person name="Kim J.S."/>
            <person name="Kim B.D."/>
            <person name="Cohen O."/>
            <person name="Paran I."/>
            <person name="Suh M.C."/>
            <person name="Lee S.B."/>
            <person name="Kim Y.K."/>
            <person name="Shin Y."/>
            <person name="Noh S.J."/>
            <person name="Park J."/>
            <person name="Seo Y.S."/>
            <person name="Kwon S.Y."/>
            <person name="Kim H.A."/>
            <person name="Park J.M."/>
            <person name="Kim H.J."/>
            <person name="Choi S.B."/>
            <person name="Bosland P.W."/>
            <person name="Reeves G."/>
            <person name="Jo S.H."/>
            <person name="Lee B.W."/>
            <person name="Cho H.T."/>
            <person name="Choi H.S."/>
            <person name="Lee M.S."/>
            <person name="Yu Y."/>
            <person name="Do Choi Y."/>
            <person name="Park B.S."/>
            <person name="van Deynze A."/>
            <person name="Ashrafi H."/>
            <person name="Hill T."/>
            <person name="Kim W.T."/>
            <person name="Pai H.S."/>
            <person name="Ahn H.K."/>
            <person name="Yeam I."/>
            <person name="Giovannoni J.J."/>
            <person name="Rose J.K."/>
            <person name="Sorensen I."/>
            <person name="Lee S.J."/>
            <person name="Kim R.W."/>
            <person name="Choi I.Y."/>
            <person name="Choi B.S."/>
            <person name="Lim J.S."/>
            <person name="Lee Y.H."/>
            <person name="Choi D."/>
        </authorList>
    </citation>
    <scope>NUCLEOTIDE SEQUENCE [LARGE SCALE GENOMIC DNA]</scope>
    <source>
        <strain evidence="5">cv. CM334</strain>
    </source>
</reference>
<dbReference type="Pfam" id="PF06920">
    <property type="entry name" value="DHR-2_Lobe_A"/>
    <property type="match status" value="1"/>
</dbReference>
<keyword evidence="5" id="KW-1185">Reference proteome</keyword>
<dbReference type="PANTHER" id="PTHR23317:SF76">
    <property type="entry name" value="LD20667P"/>
    <property type="match status" value="1"/>
</dbReference>
<dbReference type="STRING" id="4072.A0A2G3A165"/>
<dbReference type="Gramene" id="PHT87979">
    <property type="protein sequence ID" value="PHT87979"/>
    <property type="gene ID" value="T459_10085"/>
</dbReference>
<protein>
    <recommendedName>
        <fullName evidence="3">DOCKER domain-containing protein</fullName>
    </recommendedName>
</protein>
<dbReference type="GO" id="GO:0005085">
    <property type="term" value="F:guanyl-nucleotide exchange factor activity"/>
    <property type="evidence" value="ECO:0007669"/>
    <property type="project" value="UniProtKB-KW"/>
</dbReference>
<gene>
    <name evidence="4" type="ORF">T459_10085</name>
</gene>
<dbReference type="Proteomes" id="UP000222542">
    <property type="component" value="Unassembled WGS sequence"/>
</dbReference>
<reference evidence="4 5" key="2">
    <citation type="journal article" date="2017" name="Genome Biol.">
        <title>New reference genome sequences of hot pepper reveal the massive evolution of plant disease-resistance genes by retroduplication.</title>
        <authorList>
            <person name="Kim S."/>
            <person name="Park J."/>
            <person name="Yeom S.I."/>
            <person name="Kim Y.M."/>
            <person name="Seo E."/>
            <person name="Kim K.T."/>
            <person name="Kim M.S."/>
            <person name="Lee J.M."/>
            <person name="Cheong K."/>
            <person name="Shin H.S."/>
            <person name="Kim S.B."/>
            <person name="Han K."/>
            <person name="Lee J."/>
            <person name="Park M."/>
            <person name="Lee H.A."/>
            <person name="Lee H.Y."/>
            <person name="Lee Y."/>
            <person name="Oh S."/>
            <person name="Lee J.H."/>
            <person name="Choi E."/>
            <person name="Choi E."/>
            <person name="Lee S.E."/>
            <person name="Jeon J."/>
            <person name="Kim H."/>
            <person name="Choi G."/>
            <person name="Song H."/>
            <person name="Lee J."/>
            <person name="Lee S.C."/>
            <person name="Kwon J.K."/>
            <person name="Lee H.Y."/>
            <person name="Koo N."/>
            <person name="Hong Y."/>
            <person name="Kim R.W."/>
            <person name="Kang W.H."/>
            <person name="Huh J.H."/>
            <person name="Kang B.C."/>
            <person name="Yang T.J."/>
            <person name="Lee Y.H."/>
            <person name="Bennetzen J.L."/>
            <person name="Choi D."/>
        </authorList>
    </citation>
    <scope>NUCLEOTIDE SEQUENCE [LARGE SCALE GENOMIC DNA]</scope>
    <source>
        <strain evidence="5">cv. CM334</strain>
    </source>
</reference>
<dbReference type="InterPro" id="IPR046769">
    <property type="entry name" value="DOCKER_Lobe_A"/>
</dbReference>
<accession>A0A2G3A165</accession>
<dbReference type="PANTHER" id="PTHR23317">
    <property type="entry name" value="DEDICATOR OF CYTOKINESIS DOCK"/>
    <property type="match status" value="1"/>
</dbReference>
<evidence type="ECO:0000259" key="3">
    <source>
        <dbReference type="PROSITE" id="PS51651"/>
    </source>
</evidence>
<evidence type="ECO:0000256" key="1">
    <source>
        <dbReference type="ARBA" id="ARBA00022658"/>
    </source>
</evidence>
<sequence>MSEVQVTQTKPDGILKEICDAHRLQNSFEEIENEAKSSSLLVESWIPVNAVVTVHEGSAENLWYWSEVKFLSESVLMALDAILEYALLYAAAESFNKLAMTFSPVPDLHIMWLLHLCDAHQEMQSWAEAAQCAVVVAGVVMQVTSIR</sequence>
<dbReference type="InterPro" id="IPR027357">
    <property type="entry name" value="DOCKER_dom"/>
</dbReference>
<comment type="similarity">
    <text evidence="2">Belongs to the DOCK family.</text>
</comment>
<organism evidence="4 5">
    <name type="scientific">Capsicum annuum</name>
    <name type="common">Capsicum pepper</name>
    <dbReference type="NCBI Taxonomy" id="4072"/>
    <lineage>
        <taxon>Eukaryota</taxon>
        <taxon>Viridiplantae</taxon>
        <taxon>Streptophyta</taxon>
        <taxon>Embryophyta</taxon>
        <taxon>Tracheophyta</taxon>
        <taxon>Spermatophyta</taxon>
        <taxon>Magnoliopsida</taxon>
        <taxon>eudicotyledons</taxon>
        <taxon>Gunneridae</taxon>
        <taxon>Pentapetalae</taxon>
        <taxon>asterids</taxon>
        <taxon>lamiids</taxon>
        <taxon>Solanales</taxon>
        <taxon>Solanaceae</taxon>
        <taxon>Solanoideae</taxon>
        <taxon>Capsiceae</taxon>
        <taxon>Capsicum</taxon>
    </lineage>
</organism>
<dbReference type="AlphaFoldDB" id="A0A2G3A165"/>